<evidence type="ECO:0000313" key="2">
    <source>
        <dbReference type="Proteomes" id="UP000019091"/>
    </source>
</evidence>
<dbReference type="KEGG" id="btre:F542_7970"/>
<dbReference type="Proteomes" id="UP000019091">
    <property type="component" value="Chromosome"/>
</dbReference>
<gene>
    <name evidence="1" type="ORF">F542_7970</name>
</gene>
<sequence length="50" mass="5981">MKFCLAYYSAGFNSQLRVRSWHGKVEFMQGHISFNSQLRVRSWLTSIQQR</sequence>
<evidence type="ECO:0000313" key="1">
    <source>
        <dbReference type="EMBL" id="AHG81515.1"/>
    </source>
</evidence>
<protein>
    <submittedName>
        <fullName evidence="1">Uncharacterized protein</fullName>
    </submittedName>
</protein>
<reference evidence="1 2" key="1">
    <citation type="journal article" date="2014" name="Genome Announc.">
        <title>Complete Closed Genome Sequences of Three Bibersteinia trehalosi Nasopharyngeal Isolates from Cattle with Shipping Fever.</title>
        <authorList>
            <person name="Harhay G.P."/>
            <person name="McVey D.S."/>
            <person name="Koren S."/>
            <person name="Phillippy A.M."/>
            <person name="Bono J."/>
            <person name="Harhay D.M."/>
            <person name="Clawson M.L."/>
            <person name="Heaton M.P."/>
            <person name="Chitko-McKown C.G."/>
            <person name="Korlach J."/>
            <person name="Smith T.P."/>
        </authorList>
    </citation>
    <scope>NUCLEOTIDE SEQUENCE [LARGE SCALE GENOMIC DNA]</scope>
    <source>
        <strain evidence="1 2">USDA-ARS-USMARC-188</strain>
    </source>
</reference>
<dbReference type="AlphaFoldDB" id="A0A4V7I914"/>
<organism evidence="1 2">
    <name type="scientific">Bibersteinia trehalosi USDA-ARS-USMARC-188</name>
    <dbReference type="NCBI Taxonomy" id="1263829"/>
    <lineage>
        <taxon>Bacteria</taxon>
        <taxon>Pseudomonadati</taxon>
        <taxon>Pseudomonadota</taxon>
        <taxon>Gammaproteobacteria</taxon>
        <taxon>Pasteurellales</taxon>
        <taxon>Pasteurellaceae</taxon>
        <taxon>Bibersteinia</taxon>
    </lineage>
</organism>
<dbReference type="EMBL" id="CP006954">
    <property type="protein sequence ID" value="AHG81515.1"/>
    <property type="molecule type" value="Genomic_DNA"/>
</dbReference>
<proteinExistence type="predicted"/>
<accession>A0A4V7I914</accession>
<name>A0A4V7I914_BIBTR</name>